<organism evidence="1 2">
    <name type="scientific">Mesorhabditis belari</name>
    <dbReference type="NCBI Taxonomy" id="2138241"/>
    <lineage>
        <taxon>Eukaryota</taxon>
        <taxon>Metazoa</taxon>
        <taxon>Ecdysozoa</taxon>
        <taxon>Nematoda</taxon>
        <taxon>Chromadorea</taxon>
        <taxon>Rhabditida</taxon>
        <taxon>Rhabditina</taxon>
        <taxon>Rhabditomorpha</taxon>
        <taxon>Rhabditoidea</taxon>
        <taxon>Rhabditidae</taxon>
        <taxon>Mesorhabditinae</taxon>
        <taxon>Mesorhabditis</taxon>
    </lineage>
</organism>
<name>A0AAF3J762_9BILA</name>
<keyword evidence="1" id="KW-1185">Reference proteome</keyword>
<dbReference type="InterPro" id="IPR036770">
    <property type="entry name" value="Ankyrin_rpt-contain_sf"/>
</dbReference>
<accession>A0AAF3J762</accession>
<dbReference type="Proteomes" id="UP000887575">
    <property type="component" value="Unassembled WGS sequence"/>
</dbReference>
<reference evidence="2" key="1">
    <citation type="submission" date="2024-02" db="UniProtKB">
        <authorList>
            <consortium name="WormBaseParasite"/>
        </authorList>
    </citation>
    <scope>IDENTIFICATION</scope>
</reference>
<dbReference type="AlphaFoldDB" id="A0AAF3J762"/>
<proteinExistence type="predicted"/>
<protein>
    <submittedName>
        <fullName evidence="2">Uncharacterized protein</fullName>
    </submittedName>
</protein>
<sequence length="114" mass="12745">MESLSPVPGETPLVFVLRRGFTDALKDMLEHAQYEDVKFVPNQPDTAANNRTSEMQKPVNAKKQLIFKSSPRLLHQAVGLNNNKAVEMLIEFGYFPDKEDELEGSNVHTTALGC</sequence>
<evidence type="ECO:0000313" key="1">
    <source>
        <dbReference type="Proteomes" id="UP000887575"/>
    </source>
</evidence>
<dbReference type="WBParaSite" id="MBELARI_LOCUS20449">
    <property type="protein sequence ID" value="MBELARI_LOCUS20449"/>
    <property type="gene ID" value="MBELARI_LOCUS20449"/>
</dbReference>
<evidence type="ECO:0000313" key="2">
    <source>
        <dbReference type="WBParaSite" id="MBELARI_LOCUS20449"/>
    </source>
</evidence>
<dbReference type="Gene3D" id="1.25.40.20">
    <property type="entry name" value="Ankyrin repeat-containing domain"/>
    <property type="match status" value="1"/>
</dbReference>